<dbReference type="GO" id="GO:0042121">
    <property type="term" value="P:alginic acid biosynthetic process"/>
    <property type="evidence" value="ECO:0007669"/>
    <property type="project" value="UniProtKB-KW"/>
</dbReference>
<dbReference type="InterPro" id="IPR036514">
    <property type="entry name" value="SGNH_hydro_sf"/>
</dbReference>
<accession>A0A926XU56</accession>
<evidence type="ECO:0000256" key="4">
    <source>
        <dbReference type="ARBA" id="ARBA00022729"/>
    </source>
</evidence>
<evidence type="ECO:0000256" key="1">
    <source>
        <dbReference type="ARBA" id="ARBA00004418"/>
    </source>
</evidence>
<comment type="subcellular location">
    <subcellularLocation>
        <location evidence="1">Periplasm</location>
    </subcellularLocation>
</comment>
<evidence type="ECO:0000313" key="9">
    <source>
        <dbReference type="EMBL" id="MBD2700014.1"/>
    </source>
</evidence>
<dbReference type="InterPro" id="IPR031811">
    <property type="entry name" value="ALGX/ALGJ_SGNH-like"/>
</dbReference>
<comment type="pathway">
    <text evidence="2">Glycan biosynthesis; alginate biosynthesis.</text>
</comment>
<keyword evidence="10" id="KW-1185">Reference proteome</keyword>
<keyword evidence="5" id="KW-0574">Periplasm</keyword>
<dbReference type="Gene3D" id="3.40.50.1110">
    <property type="entry name" value="SGNH hydrolase"/>
    <property type="match status" value="1"/>
</dbReference>
<evidence type="ECO:0000259" key="8">
    <source>
        <dbReference type="Pfam" id="PF16822"/>
    </source>
</evidence>
<dbReference type="GO" id="GO:0016788">
    <property type="term" value="F:hydrolase activity, acting on ester bonds"/>
    <property type="evidence" value="ECO:0007669"/>
    <property type="project" value="UniProtKB-ARBA"/>
</dbReference>
<feature type="transmembrane region" description="Helical" evidence="7">
    <location>
        <begin position="28"/>
        <end position="48"/>
    </location>
</feature>
<organism evidence="9 10">
    <name type="scientific">Spirosoma profusum</name>
    <dbReference type="NCBI Taxonomy" id="2771354"/>
    <lineage>
        <taxon>Bacteria</taxon>
        <taxon>Pseudomonadati</taxon>
        <taxon>Bacteroidota</taxon>
        <taxon>Cytophagia</taxon>
        <taxon>Cytophagales</taxon>
        <taxon>Cytophagaceae</taxon>
        <taxon>Spirosoma</taxon>
    </lineage>
</organism>
<evidence type="ECO:0000256" key="3">
    <source>
        <dbReference type="ARBA" id="ARBA00022679"/>
    </source>
</evidence>
<dbReference type="Proteomes" id="UP000598820">
    <property type="component" value="Unassembled WGS sequence"/>
</dbReference>
<dbReference type="EMBL" id="JACWZY010000003">
    <property type="protein sequence ID" value="MBD2700014.1"/>
    <property type="molecule type" value="Genomic_DNA"/>
</dbReference>
<proteinExistence type="predicted"/>
<keyword evidence="7" id="KW-1133">Transmembrane helix</keyword>
<reference evidence="9" key="1">
    <citation type="submission" date="2020-09" db="EMBL/GenBank/DDBJ databases">
        <authorList>
            <person name="Kim M.K."/>
        </authorList>
    </citation>
    <scope>NUCLEOTIDE SEQUENCE</scope>
    <source>
        <strain evidence="9">BT702</strain>
    </source>
</reference>
<evidence type="ECO:0000256" key="5">
    <source>
        <dbReference type="ARBA" id="ARBA00022764"/>
    </source>
</evidence>
<feature type="domain" description="AlgX/AlgJ SGNH hydrolase-like" evidence="8">
    <location>
        <begin position="115"/>
        <end position="342"/>
    </location>
</feature>
<dbReference type="GO" id="GO:0016740">
    <property type="term" value="F:transferase activity"/>
    <property type="evidence" value="ECO:0007669"/>
    <property type="project" value="UniProtKB-KW"/>
</dbReference>
<sequence length="391" mass="44196">MTQKTSTEANVQANPAGSAGSRAQRYKAVVVSVGFAILLILPTLDQWLNLSAGFKSTEKRILTPFPTFTFPRVQTFIAQFGLYYKENFGWRNALFYQYSQFKYKVLATSPLPEKVVMGKNGWFFPGNSVGQIVDQHRGIDIIRPDTLASIARNLSELQQQLAAQGAKLYVLVAPDSYTIYPENAPDNLQLKPQTSNFDRFKAYMAQHTNVPVVDVRDSLRAAKTERVIYCQTDTHWNDYGSMIASLGLAERVRQDFPKMPKPTRSDYSVTPFTGAGGDLVTMIALNREFIDSVSYKVTPAPYLRTRQTETTENIEVGLPTQRFVSKNSEAPKLLLIGDSFSFSMNQFIPGYFRETYIVRTHHFDRKLLSKERPNVVVLEIVERNIGMLGQL</sequence>
<comment type="caution">
    <text evidence="9">The sequence shown here is derived from an EMBL/GenBank/DDBJ whole genome shotgun (WGS) entry which is preliminary data.</text>
</comment>
<evidence type="ECO:0000256" key="2">
    <source>
        <dbReference type="ARBA" id="ARBA00005182"/>
    </source>
</evidence>
<dbReference type="AlphaFoldDB" id="A0A926XU56"/>
<protein>
    <recommendedName>
        <fullName evidence="8">AlgX/AlgJ SGNH hydrolase-like domain-containing protein</fullName>
    </recommendedName>
</protein>
<keyword evidence="4" id="KW-0732">Signal</keyword>
<dbReference type="GO" id="GO:0042597">
    <property type="term" value="C:periplasmic space"/>
    <property type="evidence" value="ECO:0007669"/>
    <property type="project" value="UniProtKB-SubCell"/>
</dbReference>
<dbReference type="SUPFAM" id="SSF52266">
    <property type="entry name" value="SGNH hydrolase"/>
    <property type="match status" value="1"/>
</dbReference>
<evidence type="ECO:0000313" key="10">
    <source>
        <dbReference type="Proteomes" id="UP000598820"/>
    </source>
</evidence>
<dbReference type="Pfam" id="PF16822">
    <property type="entry name" value="ALGX"/>
    <property type="match status" value="1"/>
</dbReference>
<evidence type="ECO:0000256" key="7">
    <source>
        <dbReference type="SAM" id="Phobius"/>
    </source>
</evidence>
<keyword evidence="7" id="KW-0472">Membrane</keyword>
<keyword evidence="3" id="KW-0808">Transferase</keyword>
<name>A0A926XU56_9BACT</name>
<keyword evidence="6" id="KW-0016">Alginate biosynthesis</keyword>
<keyword evidence="7" id="KW-0812">Transmembrane</keyword>
<dbReference type="RefSeq" id="WP_190885873.1">
    <property type="nucleotide sequence ID" value="NZ_JACWZY010000003.1"/>
</dbReference>
<evidence type="ECO:0000256" key="6">
    <source>
        <dbReference type="ARBA" id="ARBA00022841"/>
    </source>
</evidence>
<gene>
    <name evidence="9" type="ORF">IC229_05165</name>
</gene>